<comment type="caution">
    <text evidence="2">The sequence shown here is derived from an EMBL/GenBank/DDBJ whole genome shotgun (WGS) entry which is preliminary data.</text>
</comment>
<accession>A0ABT4MRK4</accession>
<protein>
    <recommendedName>
        <fullName evidence="4">YokE-like PH domain-containing protein</fullName>
    </recommendedName>
</protein>
<evidence type="ECO:0000313" key="2">
    <source>
        <dbReference type="EMBL" id="MCZ4549634.1"/>
    </source>
</evidence>
<dbReference type="RefSeq" id="WP_301570157.1">
    <property type="nucleotide sequence ID" value="NZ_JAPWIE010000002.1"/>
</dbReference>
<dbReference type="EMBL" id="JAPWIE010000002">
    <property type="protein sequence ID" value="MCZ4549634.1"/>
    <property type="molecule type" value="Genomic_DNA"/>
</dbReference>
<evidence type="ECO:0000313" key="3">
    <source>
        <dbReference type="Proteomes" id="UP001067235"/>
    </source>
</evidence>
<reference evidence="2" key="1">
    <citation type="submission" date="2022-12" db="EMBL/GenBank/DDBJ databases">
        <authorList>
            <person name="Krivoruchko A.V."/>
            <person name="Elkin A."/>
        </authorList>
    </citation>
    <scope>NUCLEOTIDE SEQUENCE</scope>
    <source>
        <strain evidence="2">IEGM 1388</strain>
    </source>
</reference>
<keyword evidence="3" id="KW-1185">Reference proteome</keyword>
<feature type="region of interest" description="Disordered" evidence="1">
    <location>
        <begin position="1"/>
        <end position="55"/>
    </location>
</feature>
<evidence type="ECO:0008006" key="4">
    <source>
        <dbReference type="Google" id="ProtNLM"/>
    </source>
</evidence>
<gene>
    <name evidence="2" type="ORF">O4213_06555</name>
</gene>
<name>A0ABT4MRK4_GORRU</name>
<sequence>MDSSSVPDSAASVVSGASDTGAAGPPISGSERGGEHPEAEREPLQGPQIPANCGPAHRLRPDIAAALMWGPRGTYALTAERLIGLVGDSELVLVVTSAWISPQGWGLCAVTTDRVLYVPNASTEDSFAQPISSMLWLLDADVSNGHGDRKGNLVDLERNIVVWFESLASMEAVNTTIRWAVRVHTNDQPGYDKAETDNVLEEFSRFEALRRAHETGALDNDSMLQAVSRMFPPHQPPPDR</sequence>
<dbReference type="Proteomes" id="UP001067235">
    <property type="component" value="Unassembled WGS sequence"/>
</dbReference>
<feature type="compositionally biased region" description="Low complexity" evidence="1">
    <location>
        <begin position="1"/>
        <end position="24"/>
    </location>
</feature>
<organism evidence="2 3">
    <name type="scientific">Gordonia rubripertincta</name>
    <name type="common">Rhodococcus corallinus</name>
    <dbReference type="NCBI Taxonomy" id="36822"/>
    <lineage>
        <taxon>Bacteria</taxon>
        <taxon>Bacillati</taxon>
        <taxon>Actinomycetota</taxon>
        <taxon>Actinomycetes</taxon>
        <taxon>Mycobacteriales</taxon>
        <taxon>Gordoniaceae</taxon>
        <taxon>Gordonia</taxon>
    </lineage>
</organism>
<proteinExistence type="predicted"/>
<evidence type="ECO:0000256" key="1">
    <source>
        <dbReference type="SAM" id="MobiDB-lite"/>
    </source>
</evidence>
<feature type="compositionally biased region" description="Basic and acidic residues" evidence="1">
    <location>
        <begin position="32"/>
        <end position="43"/>
    </location>
</feature>